<dbReference type="PROSITE" id="PS51044">
    <property type="entry name" value="ZF_SP_RING"/>
    <property type="match status" value="1"/>
</dbReference>
<accession>A0A6J2TKV1</accession>
<organism evidence="15 16">
    <name type="scientific">Drosophila lebanonensis</name>
    <name type="common">Fruit fly</name>
    <name type="synonym">Scaptodrosophila lebanonensis</name>
    <dbReference type="NCBI Taxonomy" id="7225"/>
    <lineage>
        <taxon>Eukaryota</taxon>
        <taxon>Metazoa</taxon>
        <taxon>Ecdysozoa</taxon>
        <taxon>Arthropoda</taxon>
        <taxon>Hexapoda</taxon>
        <taxon>Insecta</taxon>
        <taxon>Pterygota</taxon>
        <taxon>Neoptera</taxon>
        <taxon>Endopterygota</taxon>
        <taxon>Diptera</taxon>
        <taxon>Brachycera</taxon>
        <taxon>Muscomorpha</taxon>
        <taxon>Ephydroidea</taxon>
        <taxon>Drosophilidae</taxon>
        <taxon>Scaptodrosophila</taxon>
    </lineage>
</organism>
<dbReference type="InterPro" id="IPR004181">
    <property type="entry name" value="Znf_MIZ"/>
</dbReference>
<reference evidence="16" key="1">
    <citation type="submission" date="2025-08" db="UniProtKB">
        <authorList>
            <consortium name="RefSeq"/>
        </authorList>
    </citation>
    <scope>IDENTIFICATION</scope>
    <source>
        <strain evidence="16">11010-0011.00</strain>
        <tissue evidence="16">Whole body</tissue>
    </source>
</reference>
<keyword evidence="6" id="KW-0479">Metal-binding</keyword>
<dbReference type="GO" id="GO:0005634">
    <property type="term" value="C:nucleus"/>
    <property type="evidence" value="ECO:0007669"/>
    <property type="project" value="UniProtKB-SubCell"/>
</dbReference>
<dbReference type="Gene3D" id="3.30.40.10">
    <property type="entry name" value="Zinc/RING finger domain, C3HC4 (zinc finger)"/>
    <property type="match status" value="1"/>
</dbReference>
<gene>
    <name evidence="16" type="primary">LOC115625662</name>
</gene>
<dbReference type="CDD" id="cd16651">
    <property type="entry name" value="SPL-RING_NSE2"/>
    <property type="match status" value="1"/>
</dbReference>
<sequence length="203" mass="23147">MDLTQEIEKSKNRILETTKFIMDCGIDVDINIEERLGFGEELLKMKELHKRYTAALESAKSERTLDGFMTAFNTNWEEEQRRRLNIKNTKEYKDYKAELEKIAGTTTSISEDASDPDIVVTGGNFVNFNDPWTKAIMKNPVRNTICGHNYDKDSVIGLIKDNIGIICPVLGCASKTPIQPHHLTPNVELRIEIEKLQSLEEND</sequence>
<evidence type="ECO:0000256" key="9">
    <source>
        <dbReference type="ARBA" id="ARBA00022833"/>
    </source>
</evidence>
<feature type="domain" description="SP-RING-type" evidence="14">
    <location>
        <begin position="114"/>
        <end position="198"/>
    </location>
</feature>
<dbReference type="InterPro" id="IPR026846">
    <property type="entry name" value="Nse2(Mms21)"/>
</dbReference>
<dbReference type="GeneID" id="115625662"/>
<dbReference type="InterPro" id="IPR013083">
    <property type="entry name" value="Znf_RING/FYVE/PHD"/>
</dbReference>
<comment type="similarity">
    <text evidence="3">Belongs to the NSE2 family.</text>
</comment>
<evidence type="ECO:0000256" key="5">
    <source>
        <dbReference type="ARBA" id="ARBA00022679"/>
    </source>
</evidence>
<evidence type="ECO:0000256" key="13">
    <source>
        <dbReference type="PROSITE-ProRule" id="PRU00452"/>
    </source>
</evidence>
<keyword evidence="7 13" id="KW-0863">Zinc-finger</keyword>
<dbReference type="PANTHER" id="PTHR21330:SF1">
    <property type="entry name" value="E3 SUMO-PROTEIN LIGASE NSE2"/>
    <property type="match status" value="1"/>
</dbReference>
<comment type="pathway">
    <text evidence="2">Protein modification; protein sumoylation.</text>
</comment>
<dbReference type="PANTHER" id="PTHR21330">
    <property type="entry name" value="E3 SUMO-PROTEIN LIGASE NSE2"/>
    <property type="match status" value="1"/>
</dbReference>
<keyword evidence="8" id="KW-0833">Ubl conjugation pathway</keyword>
<dbReference type="Pfam" id="PF11789">
    <property type="entry name" value="zf-Nse"/>
    <property type="match status" value="1"/>
</dbReference>
<evidence type="ECO:0000256" key="11">
    <source>
        <dbReference type="ARBA" id="ARBA00031731"/>
    </source>
</evidence>
<evidence type="ECO:0000256" key="12">
    <source>
        <dbReference type="ARBA" id="ARBA00032533"/>
    </source>
</evidence>
<evidence type="ECO:0000313" key="15">
    <source>
        <dbReference type="Proteomes" id="UP000504634"/>
    </source>
</evidence>
<dbReference type="OrthoDB" id="26899at2759"/>
<dbReference type="UniPathway" id="UPA00886"/>
<comment type="subcellular location">
    <subcellularLocation>
        <location evidence="1">Nucleus</location>
    </subcellularLocation>
</comment>
<evidence type="ECO:0000256" key="2">
    <source>
        <dbReference type="ARBA" id="ARBA00004718"/>
    </source>
</evidence>
<dbReference type="GO" id="GO:0016925">
    <property type="term" value="P:protein sumoylation"/>
    <property type="evidence" value="ECO:0007669"/>
    <property type="project" value="UniProtKB-UniPathway"/>
</dbReference>
<evidence type="ECO:0000256" key="10">
    <source>
        <dbReference type="ARBA" id="ARBA00023242"/>
    </source>
</evidence>
<keyword evidence="5" id="KW-0808">Transferase</keyword>
<evidence type="ECO:0000256" key="6">
    <source>
        <dbReference type="ARBA" id="ARBA00022723"/>
    </source>
</evidence>
<evidence type="ECO:0000256" key="8">
    <source>
        <dbReference type="ARBA" id="ARBA00022786"/>
    </source>
</evidence>
<dbReference type="SUPFAM" id="SSF57850">
    <property type="entry name" value="RING/U-box"/>
    <property type="match status" value="1"/>
</dbReference>
<evidence type="ECO:0000259" key="14">
    <source>
        <dbReference type="PROSITE" id="PS51044"/>
    </source>
</evidence>
<keyword evidence="10" id="KW-0539">Nucleus</keyword>
<proteinExistence type="inferred from homology"/>
<evidence type="ECO:0000313" key="16">
    <source>
        <dbReference type="RefSeq" id="XP_030376654.1"/>
    </source>
</evidence>
<dbReference type="GO" id="GO:0008270">
    <property type="term" value="F:zinc ion binding"/>
    <property type="evidence" value="ECO:0007669"/>
    <property type="project" value="UniProtKB-KW"/>
</dbReference>
<keyword evidence="15" id="KW-1185">Reference proteome</keyword>
<evidence type="ECO:0000256" key="4">
    <source>
        <dbReference type="ARBA" id="ARBA00020923"/>
    </source>
</evidence>
<protein>
    <recommendedName>
        <fullName evidence="4">E3 SUMO-protein ligase NSE2</fullName>
    </recommendedName>
    <alternativeName>
        <fullName evidence="11">E3 SUMO-protein transferase NSE2</fullName>
    </alternativeName>
    <alternativeName>
        <fullName evidence="12">Non-structural maintenance of chromosomes element 2 homolog</fullName>
    </alternativeName>
</protein>
<name>A0A6J2TKV1_DROLE</name>
<dbReference type="GO" id="GO:0030915">
    <property type="term" value="C:Smc5-Smc6 complex"/>
    <property type="evidence" value="ECO:0007669"/>
    <property type="project" value="InterPro"/>
</dbReference>
<dbReference type="GO" id="GO:0000724">
    <property type="term" value="P:double-strand break repair via homologous recombination"/>
    <property type="evidence" value="ECO:0007669"/>
    <property type="project" value="InterPro"/>
</dbReference>
<evidence type="ECO:0000256" key="7">
    <source>
        <dbReference type="ARBA" id="ARBA00022771"/>
    </source>
</evidence>
<dbReference type="GO" id="GO:0061665">
    <property type="term" value="F:SUMO ligase activity"/>
    <property type="evidence" value="ECO:0007669"/>
    <property type="project" value="TreeGrafter"/>
</dbReference>
<dbReference type="RefSeq" id="XP_030376654.1">
    <property type="nucleotide sequence ID" value="XM_030520794.1"/>
</dbReference>
<keyword evidence="9" id="KW-0862">Zinc</keyword>
<dbReference type="Proteomes" id="UP000504634">
    <property type="component" value="Unplaced"/>
</dbReference>
<evidence type="ECO:0000256" key="1">
    <source>
        <dbReference type="ARBA" id="ARBA00004123"/>
    </source>
</evidence>
<dbReference type="AlphaFoldDB" id="A0A6J2TKV1"/>
<evidence type="ECO:0000256" key="3">
    <source>
        <dbReference type="ARBA" id="ARBA00008212"/>
    </source>
</evidence>